<dbReference type="Proteomes" id="UP000067626">
    <property type="component" value="Chromosome"/>
</dbReference>
<dbReference type="InterPro" id="IPR009081">
    <property type="entry name" value="PP-bd_ACP"/>
</dbReference>
<dbReference type="GO" id="GO:0071770">
    <property type="term" value="P:DIM/DIP cell wall layer assembly"/>
    <property type="evidence" value="ECO:0007669"/>
    <property type="project" value="TreeGrafter"/>
</dbReference>
<dbReference type="KEGG" id="ccro:CMC5_074780"/>
<protein>
    <submittedName>
        <fullName evidence="7">Uncharacterized protein</fullName>
    </submittedName>
</protein>
<dbReference type="NCBIfam" id="TIGR01746">
    <property type="entry name" value="Thioester-redct"/>
    <property type="match status" value="1"/>
</dbReference>
<dbReference type="EMBL" id="CP012159">
    <property type="protein sequence ID" value="AKT43247.1"/>
    <property type="molecule type" value="Genomic_DNA"/>
</dbReference>
<dbReference type="Gene3D" id="3.40.47.10">
    <property type="match status" value="1"/>
</dbReference>
<feature type="region of interest" description="Disordered" evidence="4">
    <location>
        <begin position="910"/>
        <end position="943"/>
    </location>
</feature>
<dbReference type="InterPro" id="IPR036736">
    <property type="entry name" value="ACP-like_sf"/>
</dbReference>
<keyword evidence="3" id="KW-0808">Transferase</keyword>
<dbReference type="GO" id="GO:0005886">
    <property type="term" value="C:plasma membrane"/>
    <property type="evidence" value="ECO:0007669"/>
    <property type="project" value="TreeGrafter"/>
</dbReference>
<feature type="region of interest" description="Disordered" evidence="4">
    <location>
        <begin position="1430"/>
        <end position="1458"/>
    </location>
</feature>
<evidence type="ECO:0000256" key="4">
    <source>
        <dbReference type="SAM" id="MobiDB-lite"/>
    </source>
</evidence>
<dbReference type="Gene3D" id="3.40.50.720">
    <property type="entry name" value="NAD(P)-binding Rossmann-like Domain"/>
    <property type="match status" value="1"/>
</dbReference>
<evidence type="ECO:0000256" key="2">
    <source>
        <dbReference type="ARBA" id="ARBA00022553"/>
    </source>
</evidence>
<dbReference type="STRING" id="52.CMC5_074780"/>
<dbReference type="SUPFAM" id="SSF47336">
    <property type="entry name" value="ACP-like"/>
    <property type="match status" value="1"/>
</dbReference>
<dbReference type="SMART" id="SM00827">
    <property type="entry name" value="PKS_AT"/>
    <property type="match status" value="1"/>
</dbReference>
<dbReference type="SMART" id="SM01294">
    <property type="entry name" value="PKS_PP_betabranch"/>
    <property type="match status" value="1"/>
</dbReference>
<proteinExistence type="predicted"/>
<dbReference type="InterPro" id="IPR036291">
    <property type="entry name" value="NAD(P)-bd_dom_sf"/>
</dbReference>
<evidence type="ECO:0000313" key="7">
    <source>
        <dbReference type="EMBL" id="AKT43247.1"/>
    </source>
</evidence>
<keyword evidence="8" id="KW-1185">Reference proteome</keyword>
<dbReference type="CDD" id="cd05235">
    <property type="entry name" value="SDR_e1"/>
    <property type="match status" value="1"/>
</dbReference>
<dbReference type="SMART" id="SM00823">
    <property type="entry name" value="PKS_PP"/>
    <property type="match status" value="1"/>
</dbReference>
<dbReference type="SUPFAM" id="SSF51735">
    <property type="entry name" value="NAD(P)-binding Rossmann-fold domains"/>
    <property type="match status" value="1"/>
</dbReference>
<dbReference type="Pfam" id="PF02801">
    <property type="entry name" value="Ketoacyl-synt_C"/>
    <property type="match status" value="1"/>
</dbReference>
<dbReference type="InterPro" id="IPR020806">
    <property type="entry name" value="PKS_PP-bd"/>
</dbReference>
<sequence length="1458" mass="155931">MSREPIAIIGMGCRFAQADGIDAYWRILTDGIDVVGPRPEERSEAGQGAWDGLPREGGFLQGIDRFDATFFQLSPREASQLDPQHRLLLEVCWETFEHAGVIPEALHDRRVGVFVGMASNDYEALQQRRGKLDPHAVRGGARSGASGCISRAFGLEGPSFTADAAGASSLLGVHLACQSLWAGEVSLALAAGANLVLLPEHSLGTLRAGLLSPEGRCKFADETADGYARSEGIGAVLLKPLSAAQRDGDPIHAVILGSAVDHDGGRGHGLHATPSQAAQESLLRAAYAHADVAPTSVRYIEACGAGASASDAVELGAIAAVLGQGRAADAPVYVGSVKSNLGHTEGCAGLAGLIKAALCLQHGTIPESLHVQQPTSQVAWEKVPVRVPVVSTPWPEHDGPARAGVSAFGLSGTKVHVVLEAAPAAAATAHAHASTESEASSQTKASTESEAGTTVGTEHLLTFSARSPEALQARVAAFHEWLRALEREDEERFRDVCATALYRRTHHEERFSLVARSAADARAQLGAYLAAERRVSVVRRKVLPVGARRAVFVCTGNGSQWAGMGRELLRTERVFRDALGACDEAMRRYLDVGSLLELIEADAKDPRLTRTDVIQAMIFALQVAVARWWHHTGVTPAAVVGHSMGEVPAAHIAGALDLDDAVRVVCESNKLLMRAAGKGGMLAVGLSPEQAQGLLRGLEDRVSVAVISAPTSIVLSGDRATLDALATELQQREVFCRALAVDVAFHSPHMAPLLDEYRVALEGLRPRSTSIPMLSSVHGAWIEGEDLGAAYWCRVLGEPVRFAGAMETLLSDGHEMFVEISPHPLMTGAIRQCGEALGRAPTALGSLQRNAGERASLLTTAGHLHAAGLSLDWSALTPPPSRVVSLPPYPWQRTRHWFEHDEARALVAQHASHPLEPSLTRERTERSSEQAATADPPAHLEPEIRAELLSAPLEERRARVEALLQKQLAHVLGVAPEAIDPTVRLSDKGLDSLMALELRKAIERDVGLLVPIARLLQGPSVVTLAGWVVEHLESPEHAASSAATPESDRTLDPDIQPPSGEASSTMRAVLLTGATGFLGPFLLRELLERTDATVHCLVRARDERGAAARLEQALRERDCWDEALWKRVVPVVGDLEAPRLGIADALYARLAGEIDAIVHNGAAVNFLYGYTELRASNVLGTREILLLATTQRLKRVHHVSTLAVFPMLGHTETIAEDEPLTRPAERSVSGYGESKRVAEQVMEIARARGIPVTIYRAGFVTGDSRTGYLNADDILSRFARACVDLGAVPALNRSVRVTPADYVSAALVQLARSPASVNRTYHLLNPEASAFDWVCDSVRARGYPLDEVSTDEWLRRALADARSRAESPAAPLRTVLALLSGALIDASRVVFDTRDAVHALADTGVRCPPIDVALIDRYVDFAVRTGVLPPPSSPARSVRVSKDTRPPQASTKSVATIV</sequence>
<dbReference type="InterPro" id="IPR016039">
    <property type="entry name" value="Thiolase-like"/>
</dbReference>
<dbReference type="GO" id="GO:0006633">
    <property type="term" value="P:fatty acid biosynthetic process"/>
    <property type="evidence" value="ECO:0007669"/>
    <property type="project" value="TreeGrafter"/>
</dbReference>
<feature type="compositionally biased region" description="Polar residues" evidence="4">
    <location>
        <begin position="1447"/>
        <end position="1458"/>
    </location>
</feature>
<feature type="region of interest" description="Disordered" evidence="4">
    <location>
        <begin position="1037"/>
        <end position="1062"/>
    </location>
</feature>
<dbReference type="Gene3D" id="3.40.366.10">
    <property type="entry name" value="Malonyl-Coenzyme A Acyl Carrier Protein, domain 2"/>
    <property type="match status" value="1"/>
</dbReference>
<dbReference type="CDD" id="cd00833">
    <property type="entry name" value="PKS"/>
    <property type="match status" value="1"/>
</dbReference>
<evidence type="ECO:0000313" key="8">
    <source>
        <dbReference type="Proteomes" id="UP000067626"/>
    </source>
</evidence>
<feature type="region of interest" description="Disordered" evidence="4">
    <location>
        <begin position="429"/>
        <end position="453"/>
    </location>
</feature>
<dbReference type="Gene3D" id="1.10.1200.10">
    <property type="entry name" value="ACP-like"/>
    <property type="match status" value="1"/>
</dbReference>
<evidence type="ECO:0000259" key="6">
    <source>
        <dbReference type="PROSITE" id="PS52004"/>
    </source>
</evidence>
<reference evidence="7 8" key="1">
    <citation type="submission" date="2015-07" db="EMBL/GenBank/DDBJ databases">
        <title>Genome analysis of myxobacterium Chondromyces crocatus Cm c5 reveals a high potential for natural compound synthesis and the genetic basis for the loss of fruiting body formation.</title>
        <authorList>
            <person name="Zaburannyi N."/>
            <person name="Bunk B."/>
            <person name="Maier J."/>
            <person name="Overmann J."/>
            <person name="Mueller R."/>
        </authorList>
    </citation>
    <scope>NUCLEOTIDE SEQUENCE [LARGE SCALE GENOMIC DNA]</scope>
    <source>
        <strain evidence="7 8">Cm c5</strain>
    </source>
</reference>
<dbReference type="PROSITE" id="PS50075">
    <property type="entry name" value="CARRIER"/>
    <property type="match status" value="1"/>
</dbReference>
<dbReference type="InterPro" id="IPR010080">
    <property type="entry name" value="Thioester_reductase-like_dom"/>
</dbReference>
<dbReference type="InterPro" id="IPR014031">
    <property type="entry name" value="Ketoacyl_synth_C"/>
</dbReference>
<dbReference type="Pfam" id="PF07993">
    <property type="entry name" value="NAD_binding_4"/>
    <property type="match status" value="1"/>
</dbReference>
<evidence type="ECO:0000256" key="1">
    <source>
        <dbReference type="ARBA" id="ARBA00022450"/>
    </source>
</evidence>
<dbReference type="GO" id="GO:0031177">
    <property type="term" value="F:phosphopantetheine binding"/>
    <property type="evidence" value="ECO:0007669"/>
    <property type="project" value="InterPro"/>
</dbReference>
<dbReference type="PROSITE" id="PS52004">
    <property type="entry name" value="KS3_2"/>
    <property type="match status" value="1"/>
</dbReference>
<dbReference type="PANTHER" id="PTHR43775:SF37">
    <property type="entry name" value="SI:DKEY-61P9.11"/>
    <property type="match status" value="1"/>
</dbReference>
<dbReference type="InterPro" id="IPR014043">
    <property type="entry name" value="Acyl_transferase_dom"/>
</dbReference>
<feature type="compositionally biased region" description="Basic and acidic residues" evidence="4">
    <location>
        <begin position="919"/>
        <end position="928"/>
    </location>
</feature>
<accession>A0A0K1ERH0</accession>
<dbReference type="SUPFAM" id="SSF55048">
    <property type="entry name" value="Probable ACP-binding domain of malonyl-CoA ACP transacylase"/>
    <property type="match status" value="1"/>
</dbReference>
<dbReference type="GO" id="GO:0004312">
    <property type="term" value="F:fatty acid synthase activity"/>
    <property type="evidence" value="ECO:0007669"/>
    <property type="project" value="TreeGrafter"/>
</dbReference>
<dbReference type="SMART" id="SM00825">
    <property type="entry name" value="PKS_KS"/>
    <property type="match status" value="1"/>
</dbReference>
<dbReference type="Pfam" id="PF00698">
    <property type="entry name" value="Acyl_transf_1"/>
    <property type="match status" value="1"/>
</dbReference>
<dbReference type="InterPro" id="IPR016036">
    <property type="entry name" value="Malonyl_transacylase_ACP-bd"/>
</dbReference>
<dbReference type="Pfam" id="PF22621">
    <property type="entry name" value="CurL-like_PKS_C"/>
    <property type="match status" value="1"/>
</dbReference>
<dbReference type="SUPFAM" id="SSF53901">
    <property type="entry name" value="Thiolase-like"/>
    <property type="match status" value="1"/>
</dbReference>
<feature type="compositionally biased region" description="Low complexity" evidence="4">
    <location>
        <begin position="429"/>
        <end position="451"/>
    </location>
</feature>
<dbReference type="InterPro" id="IPR014030">
    <property type="entry name" value="Ketoacyl_synth_N"/>
</dbReference>
<feature type="domain" description="Carrier" evidence="5">
    <location>
        <begin position="958"/>
        <end position="1032"/>
    </location>
</feature>
<gene>
    <name evidence="7" type="ORF">CMC5_074780</name>
</gene>
<dbReference type="PATRIC" id="fig|52.7.peg.8217"/>
<dbReference type="FunFam" id="3.40.366.10:FF:000002">
    <property type="entry name" value="Probable polyketide synthase 2"/>
    <property type="match status" value="1"/>
</dbReference>
<dbReference type="RefSeq" id="WP_050434746.1">
    <property type="nucleotide sequence ID" value="NZ_CP012159.1"/>
</dbReference>
<dbReference type="InterPro" id="IPR016035">
    <property type="entry name" value="Acyl_Trfase/lysoPLipase"/>
</dbReference>
<dbReference type="Pfam" id="PF00550">
    <property type="entry name" value="PP-binding"/>
    <property type="match status" value="1"/>
</dbReference>
<dbReference type="Pfam" id="PF00109">
    <property type="entry name" value="ketoacyl-synt"/>
    <property type="match status" value="1"/>
</dbReference>
<evidence type="ECO:0000256" key="3">
    <source>
        <dbReference type="ARBA" id="ARBA00022679"/>
    </source>
</evidence>
<dbReference type="InterPro" id="IPR013120">
    <property type="entry name" value="FAR_NAD-bd"/>
</dbReference>
<dbReference type="InterPro" id="IPR050091">
    <property type="entry name" value="PKS_NRPS_Biosynth_Enz"/>
</dbReference>
<organism evidence="7 8">
    <name type="scientific">Chondromyces crocatus</name>
    <dbReference type="NCBI Taxonomy" id="52"/>
    <lineage>
        <taxon>Bacteria</taxon>
        <taxon>Pseudomonadati</taxon>
        <taxon>Myxococcota</taxon>
        <taxon>Polyangia</taxon>
        <taxon>Polyangiales</taxon>
        <taxon>Polyangiaceae</taxon>
        <taxon>Chondromyces</taxon>
    </lineage>
</organism>
<dbReference type="InterPro" id="IPR001227">
    <property type="entry name" value="Ac_transferase_dom_sf"/>
</dbReference>
<feature type="domain" description="Ketosynthase family 3 (KS3)" evidence="6">
    <location>
        <begin position="3"/>
        <end position="421"/>
    </location>
</feature>
<evidence type="ECO:0000259" key="5">
    <source>
        <dbReference type="PROSITE" id="PS50075"/>
    </source>
</evidence>
<dbReference type="PANTHER" id="PTHR43775">
    <property type="entry name" value="FATTY ACID SYNTHASE"/>
    <property type="match status" value="1"/>
</dbReference>
<dbReference type="InterPro" id="IPR020841">
    <property type="entry name" value="PKS_Beta-ketoAc_synthase_dom"/>
</dbReference>
<keyword evidence="1" id="KW-0596">Phosphopantetheine</keyword>
<name>A0A0K1ERH0_CHOCO</name>
<keyword evidence="2" id="KW-0597">Phosphoprotein</keyword>
<dbReference type="Gene3D" id="3.30.70.3290">
    <property type="match status" value="1"/>
</dbReference>
<dbReference type="GO" id="GO:0005737">
    <property type="term" value="C:cytoplasm"/>
    <property type="evidence" value="ECO:0007669"/>
    <property type="project" value="TreeGrafter"/>
</dbReference>
<dbReference type="SUPFAM" id="SSF52151">
    <property type="entry name" value="FabD/lysophospholipase-like"/>
    <property type="match status" value="1"/>
</dbReference>